<dbReference type="Proteomes" id="UP001154265">
    <property type="component" value="Unassembled WGS sequence"/>
</dbReference>
<keyword evidence="1" id="KW-0812">Transmembrane</keyword>
<protein>
    <recommendedName>
        <fullName evidence="4">High light inducible protein</fullName>
    </recommendedName>
</protein>
<keyword evidence="1" id="KW-1133">Transmembrane helix</keyword>
<keyword evidence="1" id="KW-0472">Membrane</keyword>
<proteinExistence type="predicted"/>
<keyword evidence="3" id="KW-1185">Reference proteome</keyword>
<sequence length="45" mass="5092">MAQKFEDTLGDDFAKTWNNFIDSGQVWALIIGLGIGWLFGKLLNF</sequence>
<evidence type="ECO:0000313" key="3">
    <source>
        <dbReference type="Proteomes" id="UP001154265"/>
    </source>
</evidence>
<evidence type="ECO:0008006" key="4">
    <source>
        <dbReference type="Google" id="ProtNLM"/>
    </source>
</evidence>
<reference evidence="2" key="2">
    <citation type="submission" date="2022-01" db="EMBL/GenBank/DDBJ databases">
        <authorList>
            <person name="Zivanovic Y."/>
            <person name="Moreira D."/>
            <person name="Lopez-Garcia P."/>
        </authorList>
    </citation>
    <scope>NUCLEOTIDE SEQUENCE</scope>
    <source>
        <strain evidence="2">G9</strain>
    </source>
</reference>
<organism evidence="2 3">
    <name type="scientific">Candidatus Synechococcus calcipolaris G9</name>
    <dbReference type="NCBI Taxonomy" id="1497997"/>
    <lineage>
        <taxon>Bacteria</taxon>
        <taxon>Bacillati</taxon>
        <taxon>Cyanobacteriota</taxon>
        <taxon>Cyanophyceae</taxon>
        <taxon>Synechococcales</taxon>
        <taxon>Synechococcaceae</taxon>
        <taxon>Synechococcus</taxon>
    </lineage>
</organism>
<comment type="caution">
    <text evidence="2">The sequence shown here is derived from an EMBL/GenBank/DDBJ whole genome shotgun (WGS) entry which is preliminary data.</text>
</comment>
<dbReference type="RefSeq" id="WP_277866715.1">
    <property type="nucleotide sequence ID" value="NZ_JAKKUT010000002.1"/>
</dbReference>
<accession>A0ABT6EYD5</accession>
<evidence type="ECO:0000256" key="1">
    <source>
        <dbReference type="SAM" id="Phobius"/>
    </source>
</evidence>
<name>A0ABT6EYD5_9SYNE</name>
<reference evidence="2" key="1">
    <citation type="journal article" date="2022" name="Genome Biol. Evol.">
        <title>A New Gene Family Diagnostic for Intracellular Biomineralization of Amorphous Ca Carbonates by Cyanobacteria.</title>
        <authorList>
            <person name="Benzerara K."/>
            <person name="Duprat E."/>
            <person name="Bitard-Feildel T."/>
            <person name="Caumes G."/>
            <person name="Cassier-Chauvat C."/>
            <person name="Chauvat F."/>
            <person name="Dezi M."/>
            <person name="Diop S.I."/>
            <person name="Gaschignard G."/>
            <person name="Gorgen S."/>
            <person name="Gugger M."/>
            <person name="Lopez-Garcia P."/>
            <person name="Millet M."/>
            <person name="Skouri-Panet F."/>
            <person name="Moreira D."/>
            <person name="Callebaut I."/>
        </authorList>
    </citation>
    <scope>NUCLEOTIDE SEQUENCE</scope>
    <source>
        <strain evidence="2">G9</strain>
    </source>
</reference>
<dbReference type="EMBL" id="JAKKUT010000002">
    <property type="protein sequence ID" value="MDG2990820.1"/>
    <property type="molecule type" value="Genomic_DNA"/>
</dbReference>
<evidence type="ECO:0000313" key="2">
    <source>
        <dbReference type="EMBL" id="MDG2990820.1"/>
    </source>
</evidence>
<gene>
    <name evidence="2" type="ORF">L3556_07735</name>
</gene>
<feature type="transmembrane region" description="Helical" evidence="1">
    <location>
        <begin position="26"/>
        <end position="43"/>
    </location>
</feature>